<organism evidence="3 4">
    <name type="scientific">Armillaria luteobubalina</name>
    <dbReference type="NCBI Taxonomy" id="153913"/>
    <lineage>
        <taxon>Eukaryota</taxon>
        <taxon>Fungi</taxon>
        <taxon>Dikarya</taxon>
        <taxon>Basidiomycota</taxon>
        <taxon>Agaricomycotina</taxon>
        <taxon>Agaricomycetes</taxon>
        <taxon>Agaricomycetidae</taxon>
        <taxon>Agaricales</taxon>
        <taxon>Marasmiineae</taxon>
        <taxon>Physalacriaceae</taxon>
        <taxon>Armillaria</taxon>
    </lineage>
</organism>
<sequence>MDDLPFVCLMPEDNSMVNSGLPQAPSLHSSRSGSPNRMDITYDSDDISNAEDLRLYATPSAEPNDEDEGSRTLDQMVAEALEYADNPTDNPGNQERTPTPVSLSMPFETDFWSNASVSVAPALPESCPKPALKKKRTSTEAFSNTADEPPPNKIVALTRDEPQSDQIIQSLKEQNSELTQRIDQLDEALTAERNCVQTQLATIDKMQTTLQEKESELQQHREQAIEMEASKVSLQSRHRDEIEKAKVAWRLEAEQKAQPLVQSLNEQESQILVLGQEKDQLQGQLAQAKEKCTTVQQQLTALKSQVSAVSFPPFVVRYTSFSSA</sequence>
<feature type="region of interest" description="Disordered" evidence="2">
    <location>
        <begin position="130"/>
        <end position="153"/>
    </location>
</feature>
<feature type="coiled-coil region" evidence="1">
    <location>
        <begin position="264"/>
        <end position="305"/>
    </location>
</feature>
<feature type="coiled-coil region" evidence="1">
    <location>
        <begin position="168"/>
        <end position="237"/>
    </location>
</feature>
<gene>
    <name evidence="3" type="ORF">EDD18DRAFT_339386</name>
</gene>
<dbReference type="EMBL" id="JAUEPU010000002">
    <property type="protein sequence ID" value="KAK0505540.1"/>
    <property type="molecule type" value="Genomic_DNA"/>
</dbReference>
<keyword evidence="4" id="KW-1185">Reference proteome</keyword>
<accession>A0AA39QM90</accession>
<reference evidence="3" key="1">
    <citation type="submission" date="2023-06" db="EMBL/GenBank/DDBJ databases">
        <authorList>
            <consortium name="Lawrence Berkeley National Laboratory"/>
            <person name="Ahrendt S."/>
            <person name="Sahu N."/>
            <person name="Indic B."/>
            <person name="Wong-Bajracharya J."/>
            <person name="Merenyi Z."/>
            <person name="Ke H.-M."/>
            <person name="Monk M."/>
            <person name="Kocsube S."/>
            <person name="Drula E."/>
            <person name="Lipzen A."/>
            <person name="Balint B."/>
            <person name="Henrissat B."/>
            <person name="Andreopoulos B."/>
            <person name="Martin F.M."/>
            <person name="Harder C.B."/>
            <person name="Rigling D."/>
            <person name="Ford K.L."/>
            <person name="Foster G.D."/>
            <person name="Pangilinan J."/>
            <person name="Papanicolaou A."/>
            <person name="Barry K."/>
            <person name="LaButti K."/>
            <person name="Viragh M."/>
            <person name="Koriabine M."/>
            <person name="Yan M."/>
            <person name="Riley R."/>
            <person name="Champramary S."/>
            <person name="Plett K.L."/>
            <person name="Tsai I.J."/>
            <person name="Slot J."/>
            <person name="Sipos G."/>
            <person name="Plett J."/>
            <person name="Nagy L.G."/>
            <person name="Grigoriev I.V."/>
        </authorList>
    </citation>
    <scope>NUCLEOTIDE SEQUENCE</scope>
    <source>
        <strain evidence="3">HWK02</strain>
    </source>
</reference>
<feature type="compositionally biased region" description="Polar residues" evidence="2">
    <location>
        <begin position="87"/>
        <end position="99"/>
    </location>
</feature>
<comment type="caution">
    <text evidence="3">The sequence shown here is derived from an EMBL/GenBank/DDBJ whole genome shotgun (WGS) entry which is preliminary data.</text>
</comment>
<keyword evidence="1" id="KW-0175">Coiled coil</keyword>
<feature type="region of interest" description="Disordered" evidence="2">
    <location>
        <begin position="1"/>
        <end position="99"/>
    </location>
</feature>
<evidence type="ECO:0000256" key="2">
    <source>
        <dbReference type="SAM" id="MobiDB-lite"/>
    </source>
</evidence>
<protein>
    <submittedName>
        <fullName evidence="3">Uncharacterized protein</fullName>
    </submittedName>
</protein>
<evidence type="ECO:0000313" key="3">
    <source>
        <dbReference type="EMBL" id="KAK0505540.1"/>
    </source>
</evidence>
<evidence type="ECO:0000256" key="1">
    <source>
        <dbReference type="SAM" id="Coils"/>
    </source>
</evidence>
<name>A0AA39QM90_9AGAR</name>
<proteinExistence type="predicted"/>
<dbReference type="Proteomes" id="UP001175228">
    <property type="component" value="Unassembled WGS sequence"/>
</dbReference>
<feature type="compositionally biased region" description="Polar residues" evidence="2">
    <location>
        <begin position="15"/>
        <end position="35"/>
    </location>
</feature>
<evidence type="ECO:0000313" key="4">
    <source>
        <dbReference type="Proteomes" id="UP001175228"/>
    </source>
</evidence>
<dbReference type="AlphaFoldDB" id="A0AA39QM90"/>